<dbReference type="Pfam" id="PF13155">
    <property type="entry name" value="Toprim_2"/>
    <property type="match status" value="1"/>
</dbReference>
<evidence type="ECO:0000313" key="1">
    <source>
        <dbReference type="EMBL" id="NIJ56179.1"/>
    </source>
</evidence>
<gene>
    <name evidence="1" type="ORF">FHS68_005379</name>
</gene>
<sequence length="309" mass="34961">MERNGTSAGEKRKDMNARQLNQQHSIIDFLDQNGYRPTSKRGDNYLYISMIRDREKHASFKVDIHKNLWYDHGIGVGGNLVDLACRIFKTKDVKEVIRLITGNFSAFHPQTAAQVLNQSGNDKLRILNEGYIQDHRLTDYLNARGISLDVANQHCRELTYSNQGRFFKGICFKNQSGGYELRSKGFKSCIAPKDVTMIESGDTNLLVFEGFMDFLSYVMLPVFHVADASFLILNSVSLVGRASEYLSAYDSKCLFLDNDPSGLKAAAQIRQTYPRVIDMSLFYAGQKDLNEYLSQNSKCIEQDCVALAL</sequence>
<dbReference type="RefSeq" id="WP_167277266.1">
    <property type="nucleotide sequence ID" value="NZ_JAASQJ010000010.1"/>
</dbReference>
<reference evidence="1 2" key="1">
    <citation type="submission" date="2020-03" db="EMBL/GenBank/DDBJ databases">
        <title>Genomic Encyclopedia of Type Strains, Phase IV (KMG-IV): sequencing the most valuable type-strain genomes for metagenomic binning, comparative biology and taxonomic classification.</title>
        <authorList>
            <person name="Goeker M."/>
        </authorList>
    </citation>
    <scope>NUCLEOTIDE SEQUENCE [LARGE SCALE GENOMIC DNA]</scope>
    <source>
        <strain evidence="1 2">DSM 102865</strain>
    </source>
</reference>
<dbReference type="Gene3D" id="3.90.580.10">
    <property type="entry name" value="Zinc finger, CHC2-type domain"/>
    <property type="match status" value="1"/>
</dbReference>
<organism evidence="1 2">
    <name type="scientific">Dyadobacter arcticus</name>
    <dbReference type="NCBI Taxonomy" id="1078754"/>
    <lineage>
        <taxon>Bacteria</taxon>
        <taxon>Pseudomonadati</taxon>
        <taxon>Bacteroidota</taxon>
        <taxon>Cytophagia</taxon>
        <taxon>Cytophagales</taxon>
        <taxon>Spirosomataceae</taxon>
        <taxon>Dyadobacter</taxon>
    </lineage>
</organism>
<evidence type="ECO:0000313" key="2">
    <source>
        <dbReference type="Proteomes" id="UP001179181"/>
    </source>
</evidence>
<name>A0ABX0UT93_9BACT</name>
<dbReference type="Gene3D" id="3.40.1360.10">
    <property type="match status" value="1"/>
</dbReference>
<keyword evidence="2" id="KW-1185">Reference proteome</keyword>
<dbReference type="Proteomes" id="UP001179181">
    <property type="component" value="Unassembled WGS sequence"/>
</dbReference>
<accession>A0ABX0UT93</accession>
<dbReference type="EMBL" id="JAASQJ010000010">
    <property type="protein sequence ID" value="NIJ56179.1"/>
    <property type="molecule type" value="Genomic_DNA"/>
</dbReference>
<comment type="caution">
    <text evidence="1">The sequence shown here is derived from an EMBL/GenBank/DDBJ whole genome shotgun (WGS) entry which is preliminary data.</text>
</comment>
<dbReference type="SUPFAM" id="SSF57783">
    <property type="entry name" value="Zinc beta-ribbon"/>
    <property type="match status" value="1"/>
</dbReference>
<protein>
    <recommendedName>
        <fullName evidence="3">DNA primase</fullName>
    </recommendedName>
</protein>
<proteinExistence type="predicted"/>
<evidence type="ECO:0008006" key="3">
    <source>
        <dbReference type="Google" id="ProtNLM"/>
    </source>
</evidence>
<dbReference type="InterPro" id="IPR036977">
    <property type="entry name" value="DNA_primase_Znf_CHC2"/>
</dbReference>
<dbReference type="SUPFAM" id="SSF56731">
    <property type="entry name" value="DNA primase core"/>
    <property type="match status" value="1"/>
</dbReference>